<evidence type="ECO:0000313" key="1">
    <source>
        <dbReference type="EMBL" id="KAF2478115.1"/>
    </source>
</evidence>
<dbReference type="EMBL" id="MU003492">
    <property type="protein sequence ID" value="KAF2478115.1"/>
    <property type="molecule type" value="Genomic_DNA"/>
</dbReference>
<name>A0ACB6RIF6_9PLEO</name>
<dbReference type="Proteomes" id="UP000799755">
    <property type="component" value="Unassembled WGS sequence"/>
</dbReference>
<evidence type="ECO:0000313" key="2">
    <source>
        <dbReference type="Proteomes" id="UP000799755"/>
    </source>
</evidence>
<sequence length="368" mass="39983">MPPIRIGFVGLSSRQSWAVWAHLPYLATTSKYTIVALCNSSVSSARAAITAHNLPPTTKAYGSPADLAADPDIDLIVCSVRVDKHYAVLQPALQAGKDVFCEWPLAKDHAEAEEMLMLAKEKGVRTLVGLQAHVSPALRKIKEIVESGRIGKVLSSSFHGTPKFFGETESEGLGYTHERRNGGNMLTIYGMHSLEAITFVLGPLATYTPLLSISKPTTDLLNSSGQTVRTIPRTSHDQILLQGTLTSSAVLSYHLRGGPAFSNTSGLIWRIYGSSGEIQITGPDTYLQISDDNLKIEVFEHAAGTTEVVEVEKDKWSGDGLFGRNIARLYEEFAEGKGVDDGVLDWGVAVERHAFVEEVYRKAGVDVK</sequence>
<reference evidence="1" key="1">
    <citation type="journal article" date="2020" name="Stud. Mycol.">
        <title>101 Dothideomycetes genomes: a test case for predicting lifestyles and emergence of pathogens.</title>
        <authorList>
            <person name="Haridas S."/>
            <person name="Albert R."/>
            <person name="Binder M."/>
            <person name="Bloem J."/>
            <person name="Labutti K."/>
            <person name="Salamov A."/>
            <person name="Andreopoulos B."/>
            <person name="Baker S."/>
            <person name="Barry K."/>
            <person name="Bills G."/>
            <person name="Bluhm B."/>
            <person name="Cannon C."/>
            <person name="Castanera R."/>
            <person name="Culley D."/>
            <person name="Daum C."/>
            <person name="Ezra D."/>
            <person name="Gonzalez J."/>
            <person name="Henrissat B."/>
            <person name="Kuo A."/>
            <person name="Liang C."/>
            <person name="Lipzen A."/>
            <person name="Lutzoni F."/>
            <person name="Magnuson J."/>
            <person name="Mondo S."/>
            <person name="Nolan M."/>
            <person name="Ohm R."/>
            <person name="Pangilinan J."/>
            <person name="Park H.-J."/>
            <person name="Ramirez L."/>
            <person name="Alfaro M."/>
            <person name="Sun H."/>
            <person name="Tritt A."/>
            <person name="Yoshinaga Y."/>
            <person name="Zwiers L.-H."/>
            <person name="Turgeon B."/>
            <person name="Goodwin S."/>
            <person name="Spatafora J."/>
            <person name="Crous P."/>
            <person name="Grigoriev I."/>
        </authorList>
    </citation>
    <scope>NUCLEOTIDE SEQUENCE</scope>
    <source>
        <strain evidence="1">ATCC 200398</strain>
    </source>
</reference>
<protein>
    <submittedName>
        <fullName evidence="1">NAD-P-binding protein</fullName>
    </submittedName>
</protein>
<comment type="caution">
    <text evidence="1">The sequence shown here is derived from an EMBL/GenBank/DDBJ whole genome shotgun (WGS) entry which is preliminary data.</text>
</comment>
<accession>A0ACB6RIF6</accession>
<organism evidence="1 2">
    <name type="scientific">Lindgomyces ingoldianus</name>
    <dbReference type="NCBI Taxonomy" id="673940"/>
    <lineage>
        <taxon>Eukaryota</taxon>
        <taxon>Fungi</taxon>
        <taxon>Dikarya</taxon>
        <taxon>Ascomycota</taxon>
        <taxon>Pezizomycotina</taxon>
        <taxon>Dothideomycetes</taxon>
        <taxon>Pleosporomycetidae</taxon>
        <taxon>Pleosporales</taxon>
        <taxon>Lindgomycetaceae</taxon>
        <taxon>Lindgomyces</taxon>
    </lineage>
</organism>
<keyword evidence="2" id="KW-1185">Reference proteome</keyword>
<proteinExistence type="predicted"/>
<gene>
    <name evidence="1" type="ORF">BDR25DRAFT_275864</name>
</gene>